<proteinExistence type="predicted"/>
<dbReference type="EMBL" id="VCYH01000001">
    <property type="protein sequence ID" value="MDN7023822.1"/>
    <property type="molecule type" value="Genomic_DNA"/>
</dbReference>
<sequence>MPRGKFSATLDRIEDGRAVLLPAGGESVEISLPVRFLPEGAKEGEVFIVAIRRESGDAEEEAQRLIESLGRHRRIP</sequence>
<gene>
    <name evidence="1" type="ORF">FGU65_02745</name>
</gene>
<name>A0ABT8M7B5_9EURY</name>
<protein>
    <submittedName>
        <fullName evidence="1">DUF3006 domain-containing protein</fullName>
    </submittedName>
</protein>
<evidence type="ECO:0000313" key="2">
    <source>
        <dbReference type="Proteomes" id="UP001168338"/>
    </source>
</evidence>
<comment type="caution">
    <text evidence="1">The sequence shown here is derived from an EMBL/GenBank/DDBJ whole genome shotgun (WGS) entry which is preliminary data.</text>
</comment>
<keyword evidence="2" id="KW-1185">Reference proteome</keyword>
<organism evidence="1 2">
    <name type="scientific">Methanoculleus frigidifontis</name>
    <dbReference type="NCBI Taxonomy" id="2584085"/>
    <lineage>
        <taxon>Archaea</taxon>
        <taxon>Methanobacteriati</taxon>
        <taxon>Methanobacteriota</taxon>
        <taxon>Stenosarchaea group</taxon>
        <taxon>Methanomicrobia</taxon>
        <taxon>Methanomicrobiales</taxon>
        <taxon>Methanomicrobiaceae</taxon>
        <taxon>Methanoculleus</taxon>
    </lineage>
</organism>
<reference evidence="1" key="1">
    <citation type="submission" date="2019-05" db="EMBL/GenBank/DDBJ databases">
        <title>Methanoculleus sp. FWC-SCC1, a methanogenic archaeon isolated from deep marine cold seep.</title>
        <authorList>
            <person name="Chen Y.-W."/>
            <person name="Chen S.-C."/>
            <person name="Teng N.-H."/>
            <person name="Lai M.-C."/>
        </authorList>
    </citation>
    <scope>NUCLEOTIDE SEQUENCE</scope>
    <source>
        <strain evidence="1">FWC-SCC1</strain>
    </source>
</reference>
<dbReference type="Gene3D" id="6.20.120.50">
    <property type="match status" value="1"/>
</dbReference>
<dbReference type="RefSeq" id="WP_301662881.1">
    <property type="nucleotide sequence ID" value="NZ_VCYH01000001.1"/>
</dbReference>
<dbReference type="InterPro" id="IPR021377">
    <property type="entry name" value="DUF3006"/>
</dbReference>
<accession>A0ABT8M7B5</accession>
<dbReference type="Proteomes" id="UP001168338">
    <property type="component" value="Unassembled WGS sequence"/>
</dbReference>
<dbReference type="Pfam" id="PF11213">
    <property type="entry name" value="DUF3006"/>
    <property type="match status" value="1"/>
</dbReference>
<evidence type="ECO:0000313" key="1">
    <source>
        <dbReference type="EMBL" id="MDN7023822.1"/>
    </source>
</evidence>